<dbReference type="SUPFAM" id="SSF141523">
    <property type="entry name" value="L,D-transpeptidase catalytic domain-like"/>
    <property type="match status" value="1"/>
</dbReference>
<dbReference type="InterPro" id="IPR002477">
    <property type="entry name" value="Peptidoglycan-bd-like"/>
</dbReference>
<protein>
    <submittedName>
        <fullName evidence="11">L,D-transpeptidase YcbB</fullName>
    </submittedName>
</protein>
<keyword evidence="5" id="KW-0573">Peptidoglycan synthesis</keyword>
<dbReference type="InterPro" id="IPR036366">
    <property type="entry name" value="PGBDSf"/>
</dbReference>
<evidence type="ECO:0000256" key="4">
    <source>
        <dbReference type="ARBA" id="ARBA00022960"/>
    </source>
</evidence>
<dbReference type="Pfam" id="PF01471">
    <property type="entry name" value="PG_binding_1"/>
    <property type="match status" value="1"/>
</dbReference>
<proteinExistence type="inferred from homology"/>
<comment type="similarity">
    <text evidence="2">Belongs to the YkuD family.</text>
</comment>
<keyword evidence="4" id="KW-0133">Cell shape</keyword>
<comment type="pathway">
    <text evidence="1">Cell wall biogenesis; peptidoglycan biosynthesis.</text>
</comment>
<dbReference type="Pfam" id="PF03734">
    <property type="entry name" value="YkuD"/>
    <property type="match status" value="1"/>
</dbReference>
<dbReference type="CDD" id="cd16913">
    <property type="entry name" value="YkuD_like"/>
    <property type="match status" value="1"/>
</dbReference>
<keyword evidence="7" id="KW-0732">Signal</keyword>
<evidence type="ECO:0000256" key="3">
    <source>
        <dbReference type="ARBA" id="ARBA00022679"/>
    </source>
</evidence>
<dbReference type="PANTHER" id="PTHR41533:SF2">
    <property type="entry name" value="BLR7131 PROTEIN"/>
    <property type="match status" value="1"/>
</dbReference>
<dbReference type="SUPFAM" id="SSF47090">
    <property type="entry name" value="PGBD-like"/>
    <property type="match status" value="1"/>
</dbReference>
<feature type="domain" description="Peptidoglycan binding-like" evidence="8">
    <location>
        <begin position="260"/>
        <end position="293"/>
    </location>
</feature>
<evidence type="ECO:0000313" key="12">
    <source>
        <dbReference type="Proteomes" id="UP000036520"/>
    </source>
</evidence>
<evidence type="ECO:0000256" key="5">
    <source>
        <dbReference type="ARBA" id="ARBA00022984"/>
    </source>
</evidence>
<accession>A0A0H4P830</accession>
<dbReference type="RefSeq" id="WP_048640783.1">
    <property type="nucleotide sequence ID" value="NZ_CAXBGM010000002.1"/>
</dbReference>
<dbReference type="PANTHER" id="PTHR41533">
    <property type="entry name" value="L,D-TRANSPEPTIDASE HI_1667-RELATED"/>
    <property type="match status" value="1"/>
</dbReference>
<feature type="domain" description="L,D-TPase catalytic" evidence="9">
    <location>
        <begin position="322"/>
        <end position="486"/>
    </location>
</feature>
<keyword evidence="3" id="KW-0808">Transferase</keyword>
<keyword evidence="6" id="KW-0961">Cell wall biogenesis/degradation</keyword>
<dbReference type="GO" id="GO:0004180">
    <property type="term" value="F:carboxypeptidase activity"/>
    <property type="evidence" value="ECO:0007669"/>
    <property type="project" value="UniProtKB-ARBA"/>
</dbReference>
<dbReference type="Proteomes" id="UP000036520">
    <property type="component" value="Chromosome"/>
</dbReference>
<evidence type="ECO:0000259" key="9">
    <source>
        <dbReference type="Pfam" id="PF03734"/>
    </source>
</evidence>
<dbReference type="AlphaFoldDB" id="A0A0H4P830"/>
<dbReference type="UniPathway" id="UPA00219"/>
<dbReference type="KEGG" id="camu:CA2015_0871"/>
<organism evidence="11 12">
    <name type="scientific">Cyclobacterium amurskyense</name>
    <dbReference type="NCBI Taxonomy" id="320787"/>
    <lineage>
        <taxon>Bacteria</taxon>
        <taxon>Pseudomonadati</taxon>
        <taxon>Bacteroidota</taxon>
        <taxon>Cytophagia</taxon>
        <taxon>Cytophagales</taxon>
        <taxon>Cyclobacteriaceae</taxon>
        <taxon>Cyclobacterium</taxon>
    </lineage>
</organism>
<evidence type="ECO:0000256" key="6">
    <source>
        <dbReference type="ARBA" id="ARBA00023316"/>
    </source>
</evidence>
<dbReference type="InterPro" id="IPR038063">
    <property type="entry name" value="Transpep_catalytic_dom"/>
</dbReference>
<evidence type="ECO:0000259" key="8">
    <source>
        <dbReference type="Pfam" id="PF01471"/>
    </source>
</evidence>
<evidence type="ECO:0000256" key="7">
    <source>
        <dbReference type="SAM" id="SignalP"/>
    </source>
</evidence>
<dbReference type="GO" id="GO:0008360">
    <property type="term" value="P:regulation of cell shape"/>
    <property type="evidence" value="ECO:0007669"/>
    <property type="project" value="UniProtKB-KW"/>
</dbReference>
<dbReference type="Pfam" id="PF20142">
    <property type="entry name" value="Scaffold"/>
    <property type="match status" value="1"/>
</dbReference>
<dbReference type="InterPro" id="IPR052905">
    <property type="entry name" value="LD-transpeptidase_YkuD-like"/>
</dbReference>
<reference evidence="11 12" key="1">
    <citation type="submission" date="2015-07" db="EMBL/GenBank/DDBJ databases">
        <authorList>
            <person name="Kim K.M."/>
        </authorList>
    </citation>
    <scope>NUCLEOTIDE SEQUENCE [LARGE SCALE GENOMIC DNA]</scope>
    <source>
        <strain evidence="11 12">KCTC 12363</strain>
    </source>
</reference>
<evidence type="ECO:0000256" key="2">
    <source>
        <dbReference type="ARBA" id="ARBA00005992"/>
    </source>
</evidence>
<dbReference type="InterPro" id="IPR005490">
    <property type="entry name" value="LD_TPept_cat_dom"/>
</dbReference>
<dbReference type="InterPro" id="IPR045380">
    <property type="entry name" value="LD_TPept_scaffold_dom"/>
</dbReference>
<evidence type="ECO:0000259" key="10">
    <source>
        <dbReference type="Pfam" id="PF20142"/>
    </source>
</evidence>
<dbReference type="STRING" id="320787.CA2015_0871"/>
<feature type="domain" description="L,D-transpeptidase scaffold" evidence="10">
    <location>
        <begin position="59"/>
        <end position="202"/>
    </location>
</feature>
<dbReference type="Gene3D" id="1.10.101.10">
    <property type="entry name" value="PGBD-like superfamily/PGBD"/>
    <property type="match status" value="1"/>
</dbReference>
<feature type="chain" id="PRO_5005208598" evidence="7">
    <location>
        <begin position="26"/>
        <end position="557"/>
    </location>
</feature>
<evidence type="ECO:0000256" key="1">
    <source>
        <dbReference type="ARBA" id="ARBA00004752"/>
    </source>
</evidence>
<sequence>MKKVKWCFYFLLVIQLFFLKLVAFAQDQSVTNEIRTLLEGDSTYLNIVFNDSPLHSPSELFSFYSDRAFEPSWSVNQILTCNALELRLLIQQAEFEGLVPEDYHLEGLNPFFEKFFNGTSLTPLELAKVDFLLSDAFILYANHIYSGKVHPEHINGSWEIIQKVNEPKVLEKLNLAVTQNEVRTQIFSLHPKFAIYKRMRQSMIKYLDLQKEQVDEKWETIKIKDAIELSQANPQINTIRKRLLFWADLDDYQVQEGNGDIYDSLLMEGVKNFQQRNGLQADGVLGKATIEALNKNPKELIKQVSVNMERLRWLPDTTVNEFILVNIANYGMDYIREMDTLLHSNAIVGKTYRKTPVFNAGMSYLVFSPTWTVPPTILKNDVIPAVKKNLNYLTAKNMRILDFSGQEINPSTINWKSVNGNNFKYMVRQDPGKDNALGQVKFMFPNKHNVYIHDTPSRTLFSKEDRALSSGCIRIQKPFELAKLLLADQPDWTDELIKKAMSSSKAQSVSLTRKIPVIILYLTFWTDSKGKEQVRKDIYSRDDELFLLLQKPVINTN</sequence>
<dbReference type="GO" id="GO:0016740">
    <property type="term" value="F:transferase activity"/>
    <property type="evidence" value="ECO:0007669"/>
    <property type="project" value="UniProtKB-KW"/>
</dbReference>
<gene>
    <name evidence="11" type="ORF">CA2015_0871</name>
</gene>
<dbReference type="EMBL" id="CP012040">
    <property type="protein sequence ID" value="AKP50329.1"/>
    <property type="molecule type" value="Genomic_DNA"/>
</dbReference>
<dbReference type="InterPro" id="IPR036365">
    <property type="entry name" value="PGBD-like_sf"/>
</dbReference>
<dbReference type="Gene3D" id="2.40.440.10">
    <property type="entry name" value="L,D-transpeptidase catalytic domain-like"/>
    <property type="match status" value="1"/>
</dbReference>
<keyword evidence="12" id="KW-1185">Reference proteome</keyword>
<dbReference type="GO" id="GO:0071555">
    <property type="term" value="P:cell wall organization"/>
    <property type="evidence" value="ECO:0007669"/>
    <property type="project" value="UniProtKB-KW"/>
</dbReference>
<feature type="signal peptide" evidence="7">
    <location>
        <begin position="1"/>
        <end position="25"/>
    </location>
</feature>
<evidence type="ECO:0000313" key="11">
    <source>
        <dbReference type="EMBL" id="AKP50329.1"/>
    </source>
</evidence>
<name>A0A0H4P830_9BACT</name>
<dbReference type="GO" id="GO:0009252">
    <property type="term" value="P:peptidoglycan biosynthetic process"/>
    <property type="evidence" value="ECO:0007669"/>
    <property type="project" value="UniProtKB-UniPathway"/>
</dbReference>
<dbReference type="OrthoDB" id="9778545at2"/>